<dbReference type="Proteomes" id="UP000821865">
    <property type="component" value="Chromosome 8"/>
</dbReference>
<reference evidence="1" key="1">
    <citation type="submission" date="2020-05" db="EMBL/GenBank/DDBJ databases">
        <title>Large-scale comparative analyses of tick genomes elucidate their genetic diversity and vector capacities.</title>
        <authorList>
            <person name="Jia N."/>
            <person name="Wang J."/>
            <person name="Shi W."/>
            <person name="Du L."/>
            <person name="Sun Y."/>
            <person name="Zhan W."/>
            <person name="Jiang J."/>
            <person name="Wang Q."/>
            <person name="Zhang B."/>
            <person name="Ji P."/>
            <person name="Sakyi L.B."/>
            <person name="Cui X."/>
            <person name="Yuan T."/>
            <person name="Jiang B."/>
            <person name="Yang W."/>
            <person name="Lam T.T.-Y."/>
            <person name="Chang Q."/>
            <person name="Ding S."/>
            <person name="Wang X."/>
            <person name="Zhu J."/>
            <person name="Ruan X."/>
            <person name="Zhao L."/>
            <person name="Wei J."/>
            <person name="Que T."/>
            <person name="Du C."/>
            <person name="Cheng J."/>
            <person name="Dai P."/>
            <person name="Han X."/>
            <person name="Huang E."/>
            <person name="Gao Y."/>
            <person name="Liu J."/>
            <person name="Shao H."/>
            <person name="Ye R."/>
            <person name="Li L."/>
            <person name="Wei W."/>
            <person name="Wang X."/>
            <person name="Wang C."/>
            <person name="Yang T."/>
            <person name="Huo Q."/>
            <person name="Li W."/>
            <person name="Guo W."/>
            <person name="Chen H."/>
            <person name="Zhou L."/>
            <person name="Ni X."/>
            <person name="Tian J."/>
            <person name="Zhou Y."/>
            <person name="Sheng Y."/>
            <person name="Liu T."/>
            <person name="Pan Y."/>
            <person name="Xia L."/>
            <person name="Li J."/>
            <person name="Zhao F."/>
            <person name="Cao W."/>
        </authorList>
    </citation>
    <scope>NUCLEOTIDE SEQUENCE</scope>
    <source>
        <strain evidence="1">Dsil-2018</strain>
    </source>
</reference>
<proteinExistence type="predicted"/>
<evidence type="ECO:0000313" key="1">
    <source>
        <dbReference type="EMBL" id="KAH7937531.1"/>
    </source>
</evidence>
<dbReference type="EMBL" id="CM023477">
    <property type="protein sequence ID" value="KAH7937531.1"/>
    <property type="molecule type" value="Genomic_DNA"/>
</dbReference>
<protein>
    <submittedName>
        <fullName evidence="1">Uncharacterized protein</fullName>
    </submittedName>
</protein>
<name>A0ACB8C9B9_DERSI</name>
<organism evidence="1 2">
    <name type="scientific">Dermacentor silvarum</name>
    <name type="common">Tick</name>
    <dbReference type="NCBI Taxonomy" id="543639"/>
    <lineage>
        <taxon>Eukaryota</taxon>
        <taxon>Metazoa</taxon>
        <taxon>Ecdysozoa</taxon>
        <taxon>Arthropoda</taxon>
        <taxon>Chelicerata</taxon>
        <taxon>Arachnida</taxon>
        <taxon>Acari</taxon>
        <taxon>Parasitiformes</taxon>
        <taxon>Ixodida</taxon>
        <taxon>Ixodoidea</taxon>
        <taxon>Ixodidae</taxon>
        <taxon>Rhipicephalinae</taxon>
        <taxon>Dermacentor</taxon>
    </lineage>
</organism>
<sequence length="69" mass="7485">MLALLALAMVHAATALVAEPRPRKVDCDKREAGNKSVYDFSISELAGGRELSLAQYRGHVLLLVNVATY</sequence>
<gene>
    <name evidence="1" type="ORF">HPB49_012843</name>
</gene>
<accession>A0ACB8C9B9</accession>
<keyword evidence="2" id="KW-1185">Reference proteome</keyword>
<comment type="caution">
    <text evidence="1">The sequence shown here is derived from an EMBL/GenBank/DDBJ whole genome shotgun (WGS) entry which is preliminary data.</text>
</comment>
<evidence type="ECO:0000313" key="2">
    <source>
        <dbReference type="Proteomes" id="UP000821865"/>
    </source>
</evidence>